<protein>
    <submittedName>
        <fullName evidence="4">3'-5' exonuclease</fullName>
    </submittedName>
</protein>
<dbReference type="InterPro" id="IPR013520">
    <property type="entry name" value="Ribonucl_H"/>
</dbReference>
<name>A0A7X1B4T5_9BACT</name>
<dbReference type="CDD" id="cd06127">
    <property type="entry name" value="DEDDh"/>
    <property type="match status" value="1"/>
</dbReference>
<dbReference type="Gene3D" id="3.30.420.10">
    <property type="entry name" value="Ribonuclease H-like superfamily/Ribonuclease H"/>
    <property type="match status" value="1"/>
</dbReference>
<dbReference type="InterPro" id="IPR012337">
    <property type="entry name" value="RNaseH-like_sf"/>
</dbReference>
<sequence length="210" mass="23885">MGKSDSVVVLDFETTGVSPNMGDRAIEIGAVMLEDGVVVDRFQELMNPGFYISPFIEEYTGITNEMLADAPPCDEVMRRFHDFIGERDLVAHNASFDQRFLDAELMRISRPRRGSFACSMLLARRLLQDAPNHKLGTLARYLNVTEEGDFHRALFDSEVTAKIWMKMLEDIGDRHGLWSPEFDLICRLCKTPKRGIEAFLIKQALAINRL</sequence>
<feature type="domain" description="Exonuclease" evidence="3">
    <location>
        <begin position="6"/>
        <end position="173"/>
    </location>
</feature>
<dbReference type="NCBIfam" id="TIGR00573">
    <property type="entry name" value="dnaq"/>
    <property type="match status" value="1"/>
</dbReference>
<dbReference type="FunFam" id="3.30.420.10:FF:000045">
    <property type="entry name" value="3'-5' exonuclease DinG"/>
    <property type="match status" value="1"/>
</dbReference>
<dbReference type="EMBL" id="JACHVC010000001">
    <property type="protein sequence ID" value="MBC2604543.1"/>
    <property type="molecule type" value="Genomic_DNA"/>
</dbReference>
<comment type="function">
    <text evidence="1">DNA polymerase III is a complex, multichain enzyme responsible for most of the replicative synthesis in bacteria. The epsilon subunit contain the editing function and is a proofreading 3'-5' exonuclease.</text>
</comment>
<organism evidence="4 5">
    <name type="scientific">Pelagicoccus albus</name>
    <dbReference type="NCBI Taxonomy" id="415222"/>
    <lineage>
        <taxon>Bacteria</taxon>
        <taxon>Pseudomonadati</taxon>
        <taxon>Verrucomicrobiota</taxon>
        <taxon>Opitutia</taxon>
        <taxon>Puniceicoccales</taxon>
        <taxon>Pelagicoccaceae</taxon>
        <taxon>Pelagicoccus</taxon>
    </lineage>
</organism>
<dbReference type="RefSeq" id="WP_185658435.1">
    <property type="nucleotide sequence ID" value="NZ_CAWPOO010000001.1"/>
</dbReference>
<dbReference type="PANTHER" id="PTHR30231:SF37">
    <property type="entry name" value="EXODEOXYRIBONUCLEASE 10"/>
    <property type="match status" value="1"/>
</dbReference>
<evidence type="ECO:0000313" key="4">
    <source>
        <dbReference type="EMBL" id="MBC2604543.1"/>
    </source>
</evidence>
<dbReference type="AlphaFoldDB" id="A0A7X1B4T5"/>
<dbReference type="GO" id="GO:0045004">
    <property type="term" value="P:DNA replication proofreading"/>
    <property type="evidence" value="ECO:0007669"/>
    <property type="project" value="TreeGrafter"/>
</dbReference>
<evidence type="ECO:0000256" key="2">
    <source>
        <dbReference type="ARBA" id="ARBA00026073"/>
    </source>
</evidence>
<dbReference type="SUPFAM" id="SSF53098">
    <property type="entry name" value="Ribonuclease H-like"/>
    <property type="match status" value="1"/>
</dbReference>
<evidence type="ECO:0000259" key="3">
    <source>
        <dbReference type="SMART" id="SM00479"/>
    </source>
</evidence>
<dbReference type="Proteomes" id="UP000526501">
    <property type="component" value="Unassembled WGS sequence"/>
</dbReference>
<comment type="caution">
    <text evidence="4">The sequence shown here is derived from an EMBL/GenBank/DDBJ whole genome shotgun (WGS) entry which is preliminary data.</text>
</comment>
<keyword evidence="4" id="KW-0269">Exonuclease</keyword>
<dbReference type="GO" id="GO:0005829">
    <property type="term" value="C:cytosol"/>
    <property type="evidence" value="ECO:0007669"/>
    <property type="project" value="TreeGrafter"/>
</dbReference>
<accession>A0A7X1B4T5</accession>
<evidence type="ECO:0000313" key="5">
    <source>
        <dbReference type="Proteomes" id="UP000526501"/>
    </source>
</evidence>
<gene>
    <name evidence="4" type="ORF">H5P27_00565</name>
</gene>
<keyword evidence="5" id="KW-1185">Reference proteome</keyword>
<dbReference type="GO" id="GO:0003887">
    <property type="term" value="F:DNA-directed DNA polymerase activity"/>
    <property type="evidence" value="ECO:0007669"/>
    <property type="project" value="InterPro"/>
</dbReference>
<keyword evidence="4" id="KW-0540">Nuclease</keyword>
<dbReference type="PANTHER" id="PTHR30231">
    <property type="entry name" value="DNA POLYMERASE III SUBUNIT EPSILON"/>
    <property type="match status" value="1"/>
</dbReference>
<proteinExistence type="predicted"/>
<evidence type="ECO:0000256" key="1">
    <source>
        <dbReference type="ARBA" id="ARBA00025483"/>
    </source>
</evidence>
<dbReference type="GO" id="GO:0008408">
    <property type="term" value="F:3'-5' exonuclease activity"/>
    <property type="evidence" value="ECO:0007669"/>
    <property type="project" value="TreeGrafter"/>
</dbReference>
<dbReference type="InterPro" id="IPR006054">
    <property type="entry name" value="DnaQ"/>
</dbReference>
<dbReference type="GO" id="GO:0003677">
    <property type="term" value="F:DNA binding"/>
    <property type="evidence" value="ECO:0007669"/>
    <property type="project" value="InterPro"/>
</dbReference>
<dbReference type="Pfam" id="PF00929">
    <property type="entry name" value="RNase_T"/>
    <property type="match status" value="1"/>
</dbReference>
<comment type="subunit">
    <text evidence="2">DNA polymerase III contains a core (composed of alpha, epsilon and theta chains) that associates with a tau subunit. This core dimerizes to form the POLIII' complex. PolIII' associates with the gamma complex (composed of gamma, delta, delta', psi and chi chains) and with the beta chain to form the complete DNA polymerase III complex.</text>
</comment>
<keyword evidence="4" id="KW-0378">Hydrolase</keyword>
<reference evidence="4 5" key="1">
    <citation type="submission" date="2020-07" db="EMBL/GenBank/DDBJ databases">
        <authorList>
            <person name="Feng X."/>
        </authorList>
    </citation>
    <scope>NUCLEOTIDE SEQUENCE [LARGE SCALE GENOMIC DNA]</scope>
    <source>
        <strain evidence="4 5">JCM23202</strain>
    </source>
</reference>
<dbReference type="SMART" id="SM00479">
    <property type="entry name" value="EXOIII"/>
    <property type="match status" value="1"/>
</dbReference>
<dbReference type="InterPro" id="IPR036397">
    <property type="entry name" value="RNaseH_sf"/>
</dbReference>